<keyword evidence="9" id="KW-1185">Reference proteome</keyword>
<dbReference type="FunFam" id="3.40.50.1580:FF:000001">
    <property type="entry name" value="MTA/SAH nucleosidase family protein"/>
    <property type="match status" value="1"/>
</dbReference>
<dbReference type="Proteomes" id="UP000515679">
    <property type="component" value="Chromosome"/>
</dbReference>
<evidence type="ECO:0000313" key="9">
    <source>
        <dbReference type="Proteomes" id="UP000515679"/>
    </source>
</evidence>
<dbReference type="EMBL" id="CP041969">
    <property type="protein sequence ID" value="QMV43603.1"/>
    <property type="molecule type" value="Genomic_DNA"/>
</dbReference>
<dbReference type="InterPro" id="IPR035994">
    <property type="entry name" value="Nucleoside_phosphorylase_sf"/>
</dbReference>
<comment type="pathway">
    <text evidence="1 6">Amino-acid biosynthesis; L-methionine biosynthesis via salvage pathway; S-methyl-5-thio-alpha-D-ribose 1-phosphate from S-methyl-5'-thioadenosine (hydrolase route): step 1/2.</text>
</comment>
<dbReference type="HAMAP" id="MF_01684">
    <property type="entry name" value="Salvage_MtnN"/>
    <property type="match status" value="1"/>
</dbReference>
<evidence type="ECO:0000256" key="2">
    <source>
        <dbReference type="ARBA" id="ARBA00022605"/>
    </source>
</evidence>
<name>A0A7G5C319_9BACL</name>
<evidence type="ECO:0000259" key="7">
    <source>
        <dbReference type="Pfam" id="PF01048"/>
    </source>
</evidence>
<feature type="binding site" evidence="6">
    <location>
        <position position="78"/>
    </location>
    <ligand>
        <name>substrate</name>
    </ligand>
</feature>
<dbReference type="GO" id="GO:0005829">
    <property type="term" value="C:cytosol"/>
    <property type="evidence" value="ECO:0007669"/>
    <property type="project" value="TreeGrafter"/>
</dbReference>
<keyword evidence="2 6" id="KW-0028">Amino-acid biosynthesis</keyword>
<dbReference type="NCBIfam" id="NF004079">
    <property type="entry name" value="PRK05584.1"/>
    <property type="match status" value="1"/>
</dbReference>
<keyword evidence="4 6" id="KW-0486">Methionine biosynthesis</keyword>
<dbReference type="NCBIfam" id="TIGR01704">
    <property type="entry name" value="MTA_SAH-Nsdase"/>
    <property type="match status" value="1"/>
</dbReference>
<comment type="function">
    <text evidence="6">Catalyzes the irreversible cleavage of the glycosidic bond in both 5'-methylthioadenosine (MTA) and S-adenosylhomocysteine (SAH/AdoHcy) to adenine and the corresponding thioribose, 5'-methylthioribose and S-ribosylhomocysteine, respectively. Also cleaves 5'-deoxyadenosine, a toxic by-product of radical S-adenosylmethionine (SAM) enzymes, into 5-deoxyribose and adenine.</text>
</comment>
<protein>
    <recommendedName>
        <fullName evidence="6">5'-methylthioadenosine/S-adenosylhomocysteine nucleosidase</fullName>
        <shortName evidence="6">MTA/SAH nucleosidase</shortName>
        <shortName evidence="6">MTAN</shortName>
        <ecNumber evidence="6">3.2.2.9</ecNumber>
    </recommendedName>
    <alternativeName>
        <fullName evidence="6">5'-deoxyadenosine nucleosidase</fullName>
        <shortName evidence="6">DOA nucleosidase</shortName>
        <shortName evidence="6">dAdo nucleosidase</shortName>
    </alternativeName>
    <alternativeName>
        <fullName evidence="6">5'-methylthioadenosine nucleosidase</fullName>
        <shortName evidence="6">MTA nucleosidase</shortName>
    </alternativeName>
    <alternativeName>
        <fullName evidence="6">S-adenosylhomocysteine nucleosidase</fullName>
        <shortName evidence="6">AdoHcy nucleosidase</shortName>
        <shortName evidence="6">SAH nucleosidase</shortName>
        <shortName evidence="6">SRH nucleosidase</shortName>
    </alternativeName>
</protein>
<comment type="catalytic activity">
    <reaction evidence="5">
        <text>5'-deoxyadenosine + H2O = 5-deoxy-D-ribose + adenine</text>
        <dbReference type="Rhea" id="RHEA:29859"/>
        <dbReference type="ChEBI" id="CHEBI:15377"/>
        <dbReference type="ChEBI" id="CHEBI:16708"/>
        <dbReference type="ChEBI" id="CHEBI:17319"/>
        <dbReference type="ChEBI" id="CHEBI:149540"/>
        <dbReference type="EC" id="3.2.2.9"/>
    </reaction>
    <physiologicalReaction direction="left-to-right" evidence="5">
        <dbReference type="Rhea" id="RHEA:29860"/>
    </physiologicalReaction>
</comment>
<dbReference type="CDD" id="cd09008">
    <property type="entry name" value="MTAN"/>
    <property type="match status" value="1"/>
</dbReference>
<feature type="binding site" evidence="6">
    <location>
        <begin position="175"/>
        <end position="176"/>
    </location>
    <ligand>
        <name>substrate</name>
    </ligand>
</feature>
<dbReference type="AlphaFoldDB" id="A0A7G5C319"/>
<evidence type="ECO:0000256" key="3">
    <source>
        <dbReference type="ARBA" id="ARBA00022801"/>
    </source>
</evidence>
<gene>
    <name evidence="6" type="primary">mtnN</name>
    <name evidence="8" type="ORF">FPL14_22295</name>
</gene>
<comment type="similarity">
    <text evidence="6">Belongs to the PNP/UDP phosphorylase family. MtnN subfamily.</text>
</comment>
<dbReference type="RefSeq" id="WP_182299840.1">
    <property type="nucleotide sequence ID" value="NZ_CP041969.1"/>
</dbReference>
<organism evidence="8 9">
    <name type="scientific">Cohnella cholangitidis</name>
    <dbReference type="NCBI Taxonomy" id="2598458"/>
    <lineage>
        <taxon>Bacteria</taxon>
        <taxon>Bacillati</taxon>
        <taxon>Bacillota</taxon>
        <taxon>Bacilli</taxon>
        <taxon>Bacillales</taxon>
        <taxon>Paenibacillaceae</taxon>
        <taxon>Cohnella</taxon>
    </lineage>
</organism>
<feature type="binding site" evidence="6">
    <location>
        <position position="154"/>
    </location>
    <ligand>
        <name>substrate</name>
    </ligand>
</feature>
<sequence length="235" mass="24930">MSIAIIAAMEEEAAELKSRIEGIRTTTAAGGVFHAGQLRGQDVVLLESGIGKVNAALTTALLIERYRPELIIHYGAAGGLDPELQVGDVVIATETAYSDVDVTAFNYAYGQVPQRPARFAADSGLIELARKSLAGKTFDYRIVYGLITTEDAFIHDPARVARIRGHFPDTRATDMEGAAIAQTAHQFGVPVLVIRSLSDLAGQGAAGSFKSYVDLAARNSGKIAEELVASFKGAH</sequence>
<dbReference type="GO" id="GO:0009164">
    <property type="term" value="P:nucleoside catabolic process"/>
    <property type="evidence" value="ECO:0007669"/>
    <property type="project" value="InterPro"/>
</dbReference>
<dbReference type="InterPro" id="IPR000845">
    <property type="entry name" value="Nucleoside_phosphorylase_d"/>
</dbReference>
<dbReference type="InterPro" id="IPR010049">
    <property type="entry name" value="MTA_SAH_Nsdase"/>
</dbReference>
<feature type="domain" description="Nucleoside phosphorylase" evidence="7">
    <location>
        <begin position="3"/>
        <end position="228"/>
    </location>
</feature>
<evidence type="ECO:0000256" key="1">
    <source>
        <dbReference type="ARBA" id="ARBA00004945"/>
    </source>
</evidence>
<evidence type="ECO:0000313" key="8">
    <source>
        <dbReference type="EMBL" id="QMV43603.1"/>
    </source>
</evidence>
<dbReference type="GO" id="GO:0019284">
    <property type="term" value="P:L-methionine salvage from S-adenosylmethionine"/>
    <property type="evidence" value="ECO:0007669"/>
    <property type="project" value="TreeGrafter"/>
</dbReference>
<dbReference type="EC" id="3.2.2.9" evidence="6"/>
<dbReference type="GO" id="GO:0008930">
    <property type="term" value="F:methylthioadenosine nucleosidase activity"/>
    <property type="evidence" value="ECO:0007669"/>
    <property type="project" value="UniProtKB-UniRule"/>
</dbReference>
<dbReference type="SUPFAM" id="SSF53167">
    <property type="entry name" value="Purine and uridine phosphorylases"/>
    <property type="match status" value="1"/>
</dbReference>
<dbReference type="GO" id="GO:0019509">
    <property type="term" value="P:L-methionine salvage from methylthioadenosine"/>
    <property type="evidence" value="ECO:0007669"/>
    <property type="project" value="UniProtKB-UniRule"/>
</dbReference>
<dbReference type="GO" id="GO:0008782">
    <property type="term" value="F:adenosylhomocysteine nucleosidase activity"/>
    <property type="evidence" value="ECO:0007669"/>
    <property type="project" value="UniProtKB-UniRule"/>
</dbReference>
<dbReference type="PANTHER" id="PTHR46832">
    <property type="entry name" value="5'-METHYLTHIOADENOSINE/S-ADENOSYLHOMOCYSTEINE NUCLEOSIDASE"/>
    <property type="match status" value="1"/>
</dbReference>
<feature type="active site" description="Proton acceptor" evidence="6">
    <location>
        <position position="12"/>
    </location>
</feature>
<proteinExistence type="inferred from homology"/>
<dbReference type="UniPathway" id="UPA00904">
    <property type="reaction ID" value="UER00871"/>
</dbReference>
<dbReference type="Pfam" id="PF01048">
    <property type="entry name" value="PNP_UDP_1"/>
    <property type="match status" value="1"/>
</dbReference>
<feature type="active site" description="Proton donor" evidence="6">
    <location>
        <position position="199"/>
    </location>
</feature>
<evidence type="ECO:0000256" key="6">
    <source>
        <dbReference type="HAMAP-Rule" id="MF_01684"/>
    </source>
</evidence>
<accession>A0A7G5C319</accession>
<comment type="catalytic activity">
    <reaction evidence="6">
        <text>S-adenosyl-L-homocysteine + H2O = S-(5-deoxy-D-ribos-5-yl)-L-homocysteine + adenine</text>
        <dbReference type="Rhea" id="RHEA:17805"/>
        <dbReference type="ChEBI" id="CHEBI:15377"/>
        <dbReference type="ChEBI" id="CHEBI:16708"/>
        <dbReference type="ChEBI" id="CHEBI:57856"/>
        <dbReference type="ChEBI" id="CHEBI:58195"/>
        <dbReference type="EC" id="3.2.2.9"/>
    </reaction>
</comment>
<dbReference type="KEGG" id="cchl:FPL14_22295"/>
<comment type="catalytic activity">
    <reaction evidence="6">
        <text>S-methyl-5'-thioadenosine + H2O = 5-(methylsulfanyl)-D-ribose + adenine</text>
        <dbReference type="Rhea" id="RHEA:13617"/>
        <dbReference type="ChEBI" id="CHEBI:15377"/>
        <dbReference type="ChEBI" id="CHEBI:16708"/>
        <dbReference type="ChEBI" id="CHEBI:17509"/>
        <dbReference type="ChEBI" id="CHEBI:78440"/>
        <dbReference type="EC" id="3.2.2.9"/>
    </reaction>
</comment>
<evidence type="ECO:0000256" key="5">
    <source>
        <dbReference type="ARBA" id="ARBA00050313"/>
    </source>
</evidence>
<dbReference type="Gene3D" id="3.40.50.1580">
    <property type="entry name" value="Nucleoside phosphorylase domain"/>
    <property type="match status" value="1"/>
</dbReference>
<dbReference type="PANTHER" id="PTHR46832:SF1">
    <property type="entry name" value="5'-METHYLTHIOADENOSINE_S-ADENOSYLHOMOCYSTEINE NUCLEOSIDASE"/>
    <property type="match status" value="1"/>
</dbReference>
<evidence type="ECO:0000256" key="4">
    <source>
        <dbReference type="ARBA" id="ARBA00023167"/>
    </source>
</evidence>
<reference evidence="8 9" key="1">
    <citation type="submission" date="2019-07" db="EMBL/GenBank/DDBJ databases">
        <authorList>
            <person name="Kim J.K."/>
            <person name="Cheong H.-M."/>
            <person name="Choi Y."/>
            <person name="Hwang K.J."/>
            <person name="Lee S."/>
            <person name="Choi C."/>
        </authorList>
    </citation>
    <scope>NUCLEOTIDE SEQUENCE [LARGE SCALE GENOMIC DNA]</scope>
    <source>
        <strain evidence="8 9">KS 22</strain>
    </source>
</reference>
<keyword evidence="3 6" id="KW-0378">Hydrolase</keyword>
<keyword evidence="8" id="KW-0326">Glycosidase</keyword>